<name>H6SQM8_PARPM</name>
<evidence type="ECO:0000313" key="2">
    <source>
        <dbReference type="Proteomes" id="UP000033220"/>
    </source>
</evidence>
<dbReference type="RefSeq" id="WP_014413983.1">
    <property type="nucleotide sequence ID" value="NC_017059.1"/>
</dbReference>
<dbReference type="eggNOG" id="COG0640">
    <property type="taxonomic scope" value="Bacteria"/>
</dbReference>
<protein>
    <recommendedName>
        <fullName evidence="3">ArsR family transcriptional regulator</fullName>
    </recommendedName>
</protein>
<reference evidence="1 2" key="1">
    <citation type="submission" date="2012-02" db="EMBL/GenBank/DDBJ databases">
        <title>Shotgun genome sequence of Phaeospirillum photometricum DSM 122.</title>
        <authorList>
            <person name="Duquesne K."/>
            <person name="Sturgis J."/>
        </authorList>
    </citation>
    <scope>NUCLEOTIDE SEQUENCE [LARGE SCALE GENOMIC DNA]</scope>
    <source>
        <strain evidence="2">DSM122</strain>
    </source>
</reference>
<keyword evidence="2" id="KW-1185">Reference proteome</keyword>
<dbReference type="KEGG" id="rpm:RSPPHO_00717"/>
<accession>H6SQM8</accession>
<dbReference type="AlphaFoldDB" id="H6SQM8"/>
<dbReference type="HOGENOM" id="CLU_176097_1_1_5"/>
<dbReference type="OrthoDB" id="7855192at2"/>
<dbReference type="EMBL" id="HE663493">
    <property type="protein sequence ID" value="CCG07343.1"/>
    <property type="molecule type" value="Genomic_DNA"/>
</dbReference>
<evidence type="ECO:0008006" key="3">
    <source>
        <dbReference type="Google" id="ProtNLM"/>
    </source>
</evidence>
<dbReference type="PATRIC" id="fig|1150469.3.peg.826"/>
<dbReference type="Proteomes" id="UP000033220">
    <property type="component" value="Chromosome DSM 122"/>
</dbReference>
<proteinExistence type="predicted"/>
<evidence type="ECO:0000313" key="1">
    <source>
        <dbReference type="EMBL" id="CCG07343.1"/>
    </source>
</evidence>
<sequence length="100" mass="10791">MTLEERVREDRRLCVLRLLAEDADYTLNTSILQSALTDLGHGIARDVVESDAAWLEEQGLVSRESLGGGKVIVVRLLGRGLDVAQGKATVPGVKRPRPGG</sequence>
<dbReference type="STRING" id="1150469.RSPPHO_00717"/>
<organism evidence="1 2">
    <name type="scientific">Pararhodospirillum photometricum DSM 122</name>
    <dbReference type="NCBI Taxonomy" id="1150469"/>
    <lineage>
        <taxon>Bacteria</taxon>
        <taxon>Pseudomonadati</taxon>
        <taxon>Pseudomonadota</taxon>
        <taxon>Alphaproteobacteria</taxon>
        <taxon>Rhodospirillales</taxon>
        <taxon>Rhodospirillaceae</taxon>
        <taxon>Pararhodospirillum</taxon>
    </lineage>
</organism>
<gene>
    <name evidence="1" type="ORF">RSPPHO_00717</name>
</gene>